<feature type="compositionally biased region" description="Polar residues" evidence="17">
    <location>
        <begin position="1"/>
        <end position="11"/>
    </location>
</feature>
<evidence type="ECO:0000256" key="6">
    <source>
        <dbReference type="ARBA" id="ARBA00022840"/>
    </source>
</evidence>
<dbReference type="Pfam" id="PF16212">
    <property type="entry name" value="PhoLip_ATPase_C"/>
    <property type="match status" value="1"/>
</dbReference>
<feature type="binding site" evidence="14">
    <location>
        <position position="954"/>
    </location>
    <ligand>
        <name>ATP</name>
        <dbReference type="ChEBI" id="CHEBI:30616"/>
    </ligand>
</feature>
<dbReference type="OrthoDB" id="377733at2759"/>
<keyword evidence="3 16" id="KW-0812">Transmembrane</keyword>
<dbReference type="Pfam" id="PF13246">
    <property type="entry name" value="Cation_ATPase"/>
    <property type="match status" value="1"/>
</dbReference>
<dbReference type="SUPFAM" id="SSF56784">
    <property type="entry name" value="HAD-like"/>
    <property type="match status" value="1"/>
</dbReference>
<dbReference type="InterPro" id="IPR044492">
    <property type="entry name" value="P_typ_ATPase_HD_dom"/>
</dbReference>
<dbReference type="InterPro" id="IPR023298">
    <property type="entry name" value="ATPase_P-typ_TM_dom_sf"/>
</dbReference>
<dbReference type="Gene3D" id="3.40.1110.10">
    <property type="entry name" value="Calcium-transporting ATPase, cytoplasmic domain N"/>
    <property type="match status" value="1"/>
</dbReference>
<feature type="domain" description="P-type ATPase N-terminal" evidence="18">
    <location>
        <begin position="134"/>
        <end position="189"/>
    </location>
</feature>
<evidence type="ECO:0000313" key="21">
    <source>
        <dbReference type="Proteomes" id="UP000037696"/>
    </source>
</evidence>
<comment type="catalytic activity">
    <reaction evidence="11 16">
        <text>ATP + H2O + phospholipidSide 1 = ADP + phosphate + phospholipidSide 2.</text>
        <dbReference type="EC" id="7.6.2.1"/>
    </reaction>
</comment>
<feature type="compositionally biased region" description="Low complexity" evidence="17">
    <location>
        <begin position="25"/>
        <end position="38"/>
    </location>
</feature>
<evidence type="ECO:0000256" key="10">
    <source>
        <dbReference type="ARBA" id="ARBA00023136"/>
    </source>
</evidence>
<evidence type="ECO:0000256" key="8">
    <source>
        <dbReference type="ARBA" id="ARBA00022967"/>
    </source>
</evidence>
<evidence type="ECO:0000256" key="11">
    <source>
        <dbReference type="ARBA" id="ARBA00034036"/>
    </source>
</evidence>
<dbReference type="PRINTS" id="PR00119">
    <property type="entry name" value="CATATPASE"/>
</dbReference>
<dbReference type="Gene3D" id="2.70.150.10">
    <property type="entry name" value="Calcium-transporting ATPase, cytoplasmic transduction domain A"/>
    <property type="match status" value="1"/>
</dbReference>
<dbReference type="SUPFAM" id="SSF81660">
    <property type="entry name" value="Metal cation-transporting ATPase, ATP-binding domain N"/>
    <property type="match status" value="1"/>
</dbReference>
<sequence length="1290" mass="145807">MNSRGCESIDSTLPDLPRPSTDTESSSVSLLDQQVSNSPSHNHAFENFIELDDWHNPLLPGQRGPRYRGPRGGGYGFAIWQPWSSVLSSLLDKVRSTTQTLRQAVSRAPLTAGDGRRLILDSKRRRSLIDHRVQRPYVSNSIRSSRYTLWNFLPRQLVAQFSKTANFYFMIVAILQAIPNLSTTGNFTTFIPLMIFVSISMAKEAFDDFRRYRLDREENNRQISIRRLGSLHTIPSWQPAQWNEVQVGDLIEIKRDHPVPADIVLIHVEGDTGVAHFETTALDGETSLKCKQPCPLIAETYQSPETIDTIDMHLVIQDPNEDLHRFEGHVNIGDVKAPLTNNHIVYRESVLRNVGRVIGVTIYTGEECKIRMNANKSPRTKAPLIQTKVNRVILLVVCVVFMLVLFCTLGYTMWFSKLENGFWYLQGAKVRLGPEFISYFIMFNTMIPLSLYTTLELVKIFQTFLLLQDVDLYDEESNTPAQARTSTINEDLGQVNYIFTDKTGTLTQNMMELRNLSVAGGSYFHDPRHTLNVPATDTTNTRGNSLSQPTPNLSRTQHMIEFVQNNAHSKFAQKVKLLLLSIALCHTCFPEFNGAESSVGFQGVSPDEVALLTAARELGYMLLSRRPDSITLRIFHHQRHDRYSDETYEILDVIEFSTTRKRMSIIVRMPDGRICLFCKGADSVIRLRLHQNLCLNSLSQAKLETGTSMIGLGAPVRGENTKSDTDTTLLFNIEGDPSTSEVGAEEAAPPVFDNIDGTAWQQVNLCDDSEVSKRCFQHLDQSASQGLRTLLYGHRFLDDQTYSEWKRRYTGVQLGVTDRTEAIDEVGQQLEHQMELTGAIAIEDKLQEGVPEAIDTLRRANIKLWMLTGDKRETAVSIGQSCRLLLSHSIVISLDESNFRLRLADVTEKISKGEILSFSIVVEGSALSAFEYDGPSVDSFFRLAILADTVICCRASPTQKTFLVKTIRRYSRNATTLAIGDGANDIGMIQEANVGIGIAGKEGLQAARVSDYSIAEFRFLVKLLLVHGRWNYIRICKFTLATFWKEVVFYITQAFYQSSNGYTGTSLYEPWGLSMFNTLFTSVSVVLLGVFTKDLSASTLLAFPELYATGQQHRGFNIAIYLGWTLMALCDAIIIYFIIYNLYKDTGTDIFSFGLPTYSACVIVVNLKLQFLEVYNKTITGAVSLLVAIGGCFLWNIVLSFVYRFESGQGIYHVRWNFMHESGENMLFWHGLVLAVLSVCLFEIAVATFRAWLFPTDVDLFQRYEWRRKEPFFCDEPDQINEMSEFQLKD</sequence>
<feature type="active site" description="4-aspartylphosphate intermediate" evidence="13">
    <location>
        <position position="501"/>
    </location>
</feature>
<dbReference type="Pfam" id="PF00702">
    <property type="entry name" value="Hydrolase"/>
    <property type="match status" value="1"/>
</dbReference>
<dbReference type="GO" id="GO:0045332">
    <property type="term" value="P:phospholipid translocation"/>
    <property type="evidence" value="ECO:0007669"/>
    <property type="project" value="TreeGrafter"/>
</dbReference>
<evidence type="ECO:0000256" key="1">
    <source>
        <dbReference type="ARBA" id="ARBA00004141"/>
    </source>
</evidence>
<name>A0A0N0RYS8_9EURO</name>
<comment type="cofactor">
    <cofactor evidence="15">
        <name>Mg(2+)</name>
        <dbReference type="ChEBI" id="CHEBI:18420"/>
    </cofactor>
</comment>
<keyword evidence="6 14" id="KW-0067">ATP-binding</keyword>
<proteinExistence type="inferred from homology"/>
<dbReference type="InterPro" id="IPR032630">
    <property type="entry name" value="P_typ_ATPase_c"/>
</dbReference>
<feature type="binding site" evidence="14">
    <location>
        <position position="960"/>
    </location>
    <ligand>
        <name>ATP</name>
        <dbReference type="ChEBI" id="CHEBI:30616"/>
    </ligand>
</feature>
<dbReference type="EC" id="7.6.2.1" evidence="16"/>
<feature type="binding site" evidence="15">
    <location>
        <position position="985"/>
    </location>
    <ligand>
        <name>Mg(2+)</name>
        <dbReference type="ChEBI" id="CHEBI:18420"/>
    </ligand>
</feature>
<feature type="binding site" evidence="14">
    <location>
        <position position="985"/>
    </location>
    <ligand>
        <name>ATP</name>
        <dbReference type="ChEBI" id="CHEBI:30616"/>
    </ligand>
</feature>
<dbReference type="InterPro" id="IPR008250">
    <property type="entry name" value="ATPase_P-typ_transduc_dom_A_sf"/>
</dbReference>
<keyword evidence="4 15" id="KW-0479">Metal-binding</keyword>
<keyword evidence="21" id="KW-1185">Reference proteome</keyword>
<dbReference type="GO" id="GO:0005886">
    <property type="term" value="C:plasma membrane"/>
    <property type="evidence" value="ECO:0007669"/>
    <property type="project" value="TreeGrafter"/>
</dbReference>
<dbReference type="NCBIfam" id="TIGR01494">
    <property type="entry name" value="ATPase_P-type"/>
    <property type="match status" value="1"/>
</dbReference>
<keyword evidence="8 16" id="KW-1278">Translocase</keyword>
<evidence type="ECO:0000256" key="9">
    <source>
        <dbReference type="ARBA" id="ARBA00022989"/>
    </source>
</evidence>
<keyword evidence="5 14" id="KW-0547">Nucleotide-binding</keyword>
<dbReference type="InterPro" id="IPR036412">
    <property type="entry name" value="HAD-like_sf"/>
</dbReference>
<dbReference type="PROSITE" id="PS00154">
    <property type="entry name" value="ATPASE_E1_E2"/>
    <property type="match status" value="1"/>
</dbReference>
<evidence type="ECO:0000256" key="14">
    <source>
        <dbReference type="PIRSR" id="PIRSR606539-2"/>
    </source>
</evidence>
<dbReference type="SUPFAM" id="SSF81665">
    <property type="entry name" value="Calcium ATPase, transmembrane domain M"/>
    <property type="match status" value="1"/>
</dbReference>
<dbReference type="InterPro" id="IPR023299">
    <property type="entry name" value="ATPase_P-typ_cyto_dom_N"/>
</dbReference>
<dbReference type="InterPro" id="IPR032631">
    <property type="entry name" value="P-type_ATPase_N"/>
</dbReference>
<comment type="similarity">
    <text evidence="2 16">Belongs to the cation transport ATPase (P-type) (TC 3.A.3) family. Type IV subfamily.</text>
</comment>
<keyword evidence="7 15" id="KW-0460">Magnesium</keyword>
<dbReference type="GO" id="GO:0000287">
    <property type="term" value="F:magnesium ion binding"/>
    <property type="evidence" value="ECO:0007669"/>
    <property type="project" value="UniProtKB-UniRule"/>
</dbReference>
<feature type="binding site" evidence="15">
    <location>
        <position position="981"/>
    </location>
    <ligand>
        <name>Mg(2+)</name>
        <dbReference type="ChEBI" id="CHEBI:18420"/>
    </ligand>
</feature>
<feature type="binding site" evidence="14">
    <location>
        <position position="868"/>
    </location>
    <ligand>
        <name>ATP</name>
        <dbReference type="ChEBI" id="CHEBI:30616"/>
    </ligand>
</feature>
<feature type="binding site" evidence="14">
    <location>
        <position position="869"/>
    </location>
    <ligand>
        <name>ATP</name>
        <dbReference type="ChEBI" id="CHEBI:30616"/>
    </ligand>
</feature>
<feature type="transmembrane region" description="Helical" evidence="16">
    <location>
        <begin position="392"/>
        <end position="416"/>
    </location>
</feature>
<keyword evidence="9 16" id="KW-1133">Transmembrane helix</keyword>
<dbReference type="EMBL" id="LHQQ01000092">
    <property type="protein sequence ID" value="KOS42972.1"/>
    <property type="molecule type" value="Genomic_DNA"/>
</dbReference>
<evidence type="ECO:0000256" key="12">
    <source>
        <dbReference type="ARBA" id="ARBA00049128"/>
    </source>
</evidence>
<feature type="region of interest" description="Disordered" evidence="17">
    <location>
        <begin position="1"/>
        <end position="38"/>
    </location>
</feature>
<evidence type="ECO:0000256" key="16">
    <source>
        <dbReference type="RuleBase" id="RU362033"/>
    </source>
</evidence>
<feature type="binding site" evidence="14">
    <location>
        <position position="788"/>
    </location>
    <ligand>
        <name>ATP</name>
        <dbReference type="ChEBI" id="CHEBI:30616"/>
    </ligand>
</feature>
<dbReference type="SFLD" id="SFLDF00027">
    <property type="entry name" value="p-type_atpase"/>
    <property type="match status" value="1"/>
</dbReference>
<organism evidence="20 21">
    <name type="scientific">Penicillium nordicum</name>
    <dbReference type="NCBI Taxonomy" id="229535"/>
    <lineage>
        <taxon>Eukaryota</taxon>
        <taxon>Fungi</taxon>
        <taxon>Dikarya</taxon>
        <taxon>Ascomycota</taxon>
        <taxon>Pezizomycotina</taxon>
        <taxon>Eurotiomycetes</taxon>
        <taxon>Eurotiomycetidae</taxon>
        <taxon>Eurotiales</taxon>
        <taxon>Aspergillaceae</taxon>
        <taxon>Penicillium</taxon>
    </lineage>
</organism>
<comment type="catalytic activity">
    <reaction evidence="12">
        <text>a 1,2-diacyl-sn-glycero-3-phosphoethanolamine(out) + ATP + H2O = a 1,2-diacyl-sn-glycero-3-phosphoethanolamine(in) + ADP + phosphate + H(+)</text>
        <dbReference type="Rhea" id="RHEA:66132"/>
        <dbReference type="ChEBI" id="CHEBI:15377"/>
        <dbReference type="ChEBI" id="CHEBI:15378"/>
        <dbReference type="ChEBI" id="CHEBI:30616"/>
        <dbReference type="ChEBI" id="CHEBI:43474"/>
        <dbReference type="ChEBI" id="CHEBI:64612"/>
        <dbReference type="ChEBI" id="CHEBI:456216"/>
    </reaction>
    <physiologicalReaction direction="left-to-right" evidence="12">
        <dbReference type="Rhea" id="RHEA:66133"/>
    </physiologicalReaction>
</comment>
<feature type="binding site" evidence="14">
    <location>
        <position position="608"/>
    </location>
    <ligand>
        <name>ATP</name>
        <dbReference type="ChEBI" id="CHEBI:30616"/>
    </ligand>
</feature>
<evidence type="ECO:0000256" key="4">
    <source>
        <dbReference type="ARBA" id="ARBA00022723"/>
    </source>
</evidence>
<dbReference type="PANTHER" id="PTHR24092">
    <property type="entry name" value="PROBABLE PHOSPHOLIPID-TRANSPORTING ATPASE"/>
    <property type="match status" value="1"/>
</dbReference>
<dbReference type="SFLD" id="SFLDS00003">
    <property type="entry name" value="Haloacid_Dehalogenase"/>
    <property type="match status" value="1"/>
</dbReference>
<dbReference type="STRING" id="229535.A0A0N0RYS8"/>
<feature type="binding site" evidence="15">
    <location>
        <position position="503"/>
    </location>
    <ligand>
        <name>Mg(2+)</name>
        <dbReference type="ChEBI" id="CHEBI:18420"/>
    </ligand>
</feature>
<dbReference type="InterPro" id="IPR023214">
    <property type="entry name" value="HAD_sf"/>
</dbReference>
<comment type="caution">
    <text evidence="20">The sequence shown here is derived from an EMBL/GenBank/DDBJ whole genome shotgun (WGS) entry which is preliminary data.</text>
</comment>
<feature type="domain" description="P-type ATPase C-terminal" evidence="19">
    <location>
        <begin position="1007"/>
        <end position="1256"/>
    </location>
</feature>
<feature type="transmembrane region" description="Helical" evidence="16">
    <location>
        <begin position="1227"/>
        <end position="1253"/>
    </location>
</feature>
<evidence type="ECO:0000259" key="19">
    <source>
        <dbReference type="Pfam" id="PF16212"/>
    </source>
</evidence>
<accession>A0A0N0RYS8</accession>
<comment type="subcellular location">
    <subcellularLocation>
        <location evidence="1 16">Membrane</location>
        <topology evidence="1 16">Multi-pass membrane protein</topology>
    </subcellularLocation>
</comment>
<feature type="binding site" evidence="14">
    <location>
        <position position="870"/>
    </location>
    <ligand>
        <name>ATP</name>
        <dbReference type="ChEBI" id="CHEBI:30616"/>
    </ligand>
</feature>
<dbReference type="Gene3D" id="3.40.50.1000">
    <property type="entry name" value="HAD superfamily/HAD-like"/>
    <property type="match status" value="1"/>
</dbReference>
<evidence type="ECO:0000256" key="13">
    <source>
        <dbReference type="PIRSR" id="PIRSR606539-1"/>
    </source>
</evidence>
<feature type="binding site" evidence="14">
    <location>
        <position position="501"/>
    </location>
    <ligand>
        <name>ATP</name>
        <dbReference type="ChEBI" id="CHEBI:30616"/>
    </ligand>
</feature>
<dbReference type="GO" id="GO:0032456">
    <property type="term" value="P:endocytic recycling"/>
    <property type="evidence" value="ECO:0007669"/>
    <property type="project" value="TreeGrafter"/>
</dbReference>
<dbReference type="FunFam" id="3.40.50.1000:FF:000084">
    <property type="entry name" value="Phospholipid-transporting ATPase"/>
    <property type="match status" value="1"/>
</dbReference>
<dbReference type="GO" id="GO:0005524">
    <property type="term" value="F:ATP binding"/>
    <property type="evidence" value="ECO:0007669"/>
    <property type="project" value="UniProtKB-UniRule"/>
</dbReference>
<dbReference type="GO" id="GO:0006892">
    <property type="term" value="P:post-Golgi vesicle-mediated transport"/>
    <property type="evidence" value="ECO:0007669"/>
    <property type="project" value="TreeGrafter"/>
</dbReference>
<evidence type="ECO:0000256" key="7">
    <source>
        <dbReference type="ARBA" id="ARBA00022842"/>
    </source>
</evidence>
<feature type="transmembrane region" description="Helical" evidence="16">
    <location>
        <begin position="1179"/>
        <end position="1203"/>
    </location>
</feature>
<feature type="transmembrane region" description="Helical" evidence="16">
    <location>
        <begin position="436"/>
        <end position="455"/>
    </location>
</feature>
<feature type="transmembrane region" description="Helical" evidence="16">
    <location>
        <begin position="1071"/>
        <end position="1091"/>
    </location>
</feature>
<dbReference type="InterPro" id="IPR001757">
    <property type="entry name" value="P_typ_ATPase"/>
</dbReference>
<dbReference type="SFLD" id="SFLDG00002">
    <property type="entry name" value="C1.7:_P-type_atpase_like"/>
    <property type="match status" value="1"/>
</dbReference>
<gene>
    <name evidence="20" type="ORF">ACN38_g6120</name>
</gene>
<feature type="binding site" evidence="14">
    <location>
        <position position="503"/>
    </location>
    <ligand>
        <name>ATP</name>
        <dbReference type="ChEBI" id="CHEBI:30616"/>
    </ligand>
</feature>
<evidence type="ECO:0000313" key="20">
    <source>
        <dbReference type="EMBL" id="KOS42972.1"/>
    </source>
</evidence>
<dbReference type="SUPFAM" id="SSF81653">
    <property type="entry name" value="Calcium ATPase, transduction domain A"/>
    <property type="match status" value="1"/>
</dbReference>
<evidence type="ECO:0000256" key="15">
    <source>
        <dbReference type="PIRSR" id="PIRSR606539-3"/>
    </source>
</evidence>
<feature type="binding site" evidence="15">
    <location>
        <position position="501"/>
    </location>
    <ligand>
        <name>Mg(2+)</name>
        <dbReference type="ChEBI" id="CHEBI:18420"/>
    </ligand>
</feature>
<dbReference type="InterPro" id="IPR006539">
    <property type="entry name" value="P-type_ATPase_IV"/>
</dbReference>
<reference evidence="20 21" key="1">
    <citation type="submission" date="2015-08" db="EMBL/GenBank/DDBJ databases">
        <title>Genome sequencing of Penicillium nordicum.</title>
        <authorList>
            <person name="Nguyen H.D."/>
            <person name="Seifert K.A."/>
        </authorList>
    </citation>
    <scope>NUCLEOTIDE SEQUENCE [LARGE SCALE GENOMIC DNA]</scope>
    <source>
        <strain evidence="20 21">DAOMC 185683</strain>
    </source>
</reference>
<dbReference type="GO" id="GO:0005802">
    <property type="term" value="C:trans-Golgi network"/>
    <property type="evidence" value="ECO:0007669"/>
    <property type="project" value="TreeGrafter"/>
</dbReference>
<dbReference type="GO" id="GO:0016887">
    <property type="term" value="F:ATP hydrolysis activity"/>
    <property type="evidence" value="ECO:0007669"/>
    <property type="project" value="InterPro"/>
</dbReference>
<feature type="binding site" evidence="14">
    <location>
        <position position="679"/>
    </location>
    <ligand>
        <name>ATP</name>
        <dbReference type="ChEBI" id="CHEBI:30616"/>
    </ligand>
</feature>
<evidence type="ECO:0000256" key="17">
    <source>
        <dbReference type="SAM" id="MobiDB-lite"/>
    </source>
</evidence>
<dbReference type="NCBIfam" id="TIGR01652">
    <property type="entry name" value="ATPase-Plipid"/>
    <property type="match status" value="2"/>
</dbReference>
<protein>
    <recommendedName>
        <fullName evidence="16">Phospholipid-transporting ATPase</fullName>
        <ecNumber evidence="16">7.6.2.1</ecNumber>
    </recommendedName>
</protein>
<evidence type="ECO:0000256" key="5">
    <source>
        <dbReference type="ARBA" id="ARBA00022741"/>
    </source>
</evidence>
<dbReference type="Pfam" id="PF16209">
    <property type="entry name" value="PhoLip_ATPase_N"/>
    <property type="match status" value="1"/>
</dbReference>
<evidence type="ECO:0000259" key="18">
    <source>
        <dbReference type="Pfam" id="PF16209"/>
    </source>
</evidence>
<feature type="transmembrane region" description="Helical" evidence="16">
    <location>
        <begin position="1150"/>
        <end position="1167"/>
    </location>
</feature>
<feature type="binding site" evidence="14">
    <location>
        <position position="984"/>
    </location>
    <ligand>
        <name>ATP</name>
        <dbReference type="ChEBI" id="CHEBI:30616"/>
    </ligand>
</feature>
<dbReference type="Proteomes" id="UP000037696">
    <property type="component" value="Unassembled WGS sequence"/>
</dbReference>
<evidence type="ECO:0000256" key="3">
    <source>
        <dbReference type="ARBA" id="ARBA00022692"/>
    </source>
</evidence>
<dbReference type="GO" id="GO:0140326">
    <property type="term" value="F:ATPase-coupled intramembrane lipid transporter activity"/>
    <property type="evidence" value="ECO:0007669"/>
    <property type="project" value="UniProtKB-EC"/>
</dbReference>
<dbReference type="PANTHER" id="PTHR24092:SF174">
    <property type="entry name" value="PHOSPHOLIPID-TRANSPORTING ATPASE DNF3-RELATED"/>
    <property type="match status" value="1"/>
</dbReference>
<evidence type="ECO:0000256" key="2">
    <source>
        <dbReference type="ARBA" id="ARBA00008109"/>
    </source>
</evidence>
<dbReference type="InterPro" id="IPR018303">
    <property type="entry name" value="ATPase_P-typ_P_site"/>
</dbReference>
<feature type="binding site" evidence="14">
    <location>
        <position position="502"/>
    </location>
    <ligand>
        <name>ATP</name>
        <dbReference type="ChEBI" id="CHEBI:30616"/>
    </ligand>
</feature>
<feature type="binding site" evidence="14">
    <location>
        <position position="656"/>
    </location>
    <ligand>
        <name>ATP</name>
        <dbReference type="ChEBI" id="CHEBI:30616"/>
    </ligand>
</feature>
<keyword evidence="10 16" id="KW-0472">Membrane</keyword>
<feature type="transmembrane region" description="Helical" evidence="16">
    <location>
        <begin position="1118"/>
        <end position="1138"/>
    </location>
</feature>